<feature type="transmembrane region" description="Helical" evidence="5">
    <location>
        <begin position="265"/>
        <end position="284"/>
    </location>
</feature>
<dbReference type="PhylomeDB" id="Q54N01"/>
<evidence type="ECO:0000313" key="6">
    <source>
        <dbReference type="EMBL" id="EAL64631.1"/>
    </source>
</evidence>
<dbReference type="AlphaFoldDB" id="Q54N01"/>
<reference evidence="6 7" key="1">
    <citation type="journal article" date="2005" name="Nature">
        <title>The genome of the social amoeba Dictyostelium discoideum.</title>
        <authorList>
            <consortium name="The Dictyostelium discoideum Sequencing Consortium"/>
            <person name="Eichinger L."/>
            <person name="Pachebat J.A."/>
            <person name="Glockner G."/>
            <person name="Rajandream M.A."/>
            <person name="Sucgang R."/>
            <person name="Berriman M."/>
            <person name="Song J."/>
            <person name="Olsen R."/>
            <person name="Szafranski K."/>
            <person name="Xu Q."/>
            <person name="Tunggal B."/>
            <person name="Kummerfeld S."/>
            <person name="Madera M."/>
            <person name="Konfortov B.A."/>
            <person name="Rivero F."/>
            <person name="Bankier A.T."/>
            <person name="Lehmann R."/>
            <person name="Hamlin N."/>
            <person name="Davies R."/>
            <person name="Gaudet P."/>
            <person name="Fey P."/>
            <person name="Pilcher K."/>
            <person name="Chen G."/>
            <person name="Saunders D."/>
            <person name="Sodergren E."/>
            <person name="Davis P."/>
            <person name="Kerhornou A."/>
            <person name="Nie X."/>
            <person name="Hall N."/>
            <person name="Anjard C."/>
            <person name="Hemphill L."/>
            <person name="Bason N."/>
            <person name="Farbrother P."/>
            <person name="Desany B."/>
            <person name="Just E."/>
            <person name="Morio T."/>
            <person name="Rost R."/>
            <person name="Churcher C."/>
            <person name="Cooper J."/>
            <person name="Haydock S."/>
            <person name="van Driessche N."/>
            <person name="Cronin A."/>
            <person name="Goodhead I."/>
            <person name="Muzny D."/>
            <person name="Mourier T."/>
            <person name="Pain A."/>
            <person name="Lu M."/>
            <person name="Harper D."/>
            <person name="Lindsay R."/>
            <person name="Hauser H."/>
            <person name="James K."/>
            <person name="Quiles M."/>
            <person name="Madan Babu M."/>
            <person name="Saito T."/>
            <person name="Buchrieser C."/>
            <person name="Wardroper A."/>
            <person name="Felder M."/>
            <person name="Thangavelu M."/>
            <person name="Johnson D."/>
            <person name="Knights A."/>
            <person name="Loulseged H."/>
            <person name="Mungall K."/>
            <person name="Oliver K."/>
            <person name="Price C."/>
            <person name="Quail M.A."/>
            <person name="Urushihara H."/>
            <person name="Hernandez J."/>
            <person name="Rabbinowitsch E."/>
            <person name="Steffen D."/>
            <person name="Sanders M."/>
            <person name="Ma J."/>
            <person name="Kohara Y."/>
            <person name="Sharp S."/>
            <person name="Simmonds M."/>
            <person name="Spiegler S."/>
            <person name="Tivey A."/>
            <person name="Sugano S."/>
            <person name="White B."/>
            <person name="Walker D."/>
            <person name="Woodward J."/>
            <person name="Winckler T."/>
            <person name="Tanaka Y."/>
            <person name="Shaulsky G."/>
            <person name="Schleicher M."/>
            <person name="Weinstock G."/>
            <person name="Rosenthal A."/>
            <person name="Cox E.C."/>
            <person name="Chisholm R.L."/>
            <person name="Gibbs R."/>
            <person name="Loomis W.F."/>
            <person name="Platzer M."/>
            <person name="Kay R.R."/>
            <person name="Williams J."/>
            <person name="Dear P.H."/>
            <person name="Noegel A.A."/>
            <person name="Barrell B."/>
            <person name="Kuspa A."/>
        </authorList>
    </citation>
    <scope>NUCLEOTIDE SEQUENCE [LARGE SCALE GENOMIC DNA]</scope>
    <source>
        <strain evidence="6 7">AX4</strain>
    </source>
</reference>
<evidence type="ECO:0000256" key="3">
    <source>
        <dbReference type="ARBA" id="ARBA00022989"/>
    </source>
</evidence>
<evidence type="ECO:0000313" key="7">
    <source>
        <dbReference type="Proteomes" id="UP000002195"/>
    </source>
</evidence>
<keyword evidence="3 5" id="KW-1133">Transmembrane helix</keyword>
<comment type="subcellular location">
    <subcellularLocation>
        <location evidence="1">Membrane</location>
        <topology evidence="1">Multi-pass membrane protein</topology>
    </subcellularLocation>
</comment>
<keyword evidence="4 5" id="KW-0472">Membrane</keyword>
<dbReference type="InParanoid" id="Q54N01"/>
<dbReference type="eggNOG" id="ENOG502SUGG">
    <property type="taxonomic scope" value="Eukaryota"/>
</dbReference>
<dbReference type="EMBL" id="AAFI02000079">
    <property type="protein sequence ID" value="EAL64631.1"/>
    <property type="molecule type" value="Genomic_DNA"/>
</dbReference>
<dbReference type="FunCoup" id="Q54N01">
    <property type="interactions" value="13"/>
</dbReference>
<comment type="caution">
    <text evidence="6">The sequence shown here is derived from an EMBL/GenBank/DDBJ whole genome shotgun (WGS) entry which is preliminary data.</text>
</comment>
<protein>
    <submittedName>
        <fullName evidence="6">Uncharacterized protein</fullName>
    </submittedName>
</protein>
<dbReference type="dictyBase" id="DDB_G0285587"/>
<evidence type="ECO:0000256" key="4">
    <source>
        <dbReference type="ARBA" id="ARBA00023136"/>
    </source>
</evidence>
<evidence type="ECO:0000256" key="5">
    <source>
        <dbReference type="SAM" id="Phobius"/>
    </source>
</evidence>
<accession>Q54N01</accession>
<evidence type="ECO:0000256" key="1">
    <source>
        <dbReference type="ARBA" id="ARBA00004141"/>
    </source>
</evidence>
<dbReference type="STRING" id="44689.Q54N01"/>
<dbReference type="InterPro" id="IPR006214">
    <property type="entry name" value="Bax_inhibitor_1-related"/>
</dbReference>
<dbReference type="KEGG" id="ddi:DDB_G0285587"/>
<dbReference type="GeneID" id="8625190"/>
<feature type="transmembrane region" description="Helical" evidence="5">
    <location>
        <begin position="296"/>
        <end position="319"/>
    </location>
</feature>
<evidence type="ECO:0000256" key="2">
    <source>
        <dbReference type="ARBA" id="ARBA00022692"/>
    </source>
</evidence>
<dbReference type="GO" id="GO:0030968">
    <property type="term" value="P:endoplasmic reticulum unfolded protein response"/>
    <property type="evidence" value="ECO:0000318"/>
    <property type="project" value="GO_Central"/>
</dbReference>
<keyword evidence="2 5" id="KW-0812">Transmembrane</keyword>
<dbReference type="HOGENOM" id="CLU_710649_0_0_1"/>
<dbReference type="VEuPathDB" id="AmoebaDB:DDB_G0285587"/>
<dbReference type="PaxDb" id="44689-DDB0186587"/>
<dbReference type="Proteomes" id="UP000002195">
    <property type="component" value="Unassembled WGS sequence"/>
</dbReference>
<name>Q54N01_DICDI</name>
<dbReference type="Pfam" id="PF01027">
    <property type="entry name" value="Bax1-I"/>
    <property type="match status" value="1"/>
</dbReference>
<dbReference type="GO" id="GO:0005262">
    <property type="term" value="F:calcium channel activity"/>
    <property type="evidence" value="ECO:0000318"/>
    <property type="project" value="GO_Central"/>
</dbReference>
<keyword evidence="7" id="KW-1185">Reference proteome</keyword>
<dbReference type="GO" id="GO:0016020">
    <property type="term" value="C:membrane"/>
    <property type="evidence" value="ECO:0000318"/>
    <property type="project" value="GO_Central"/>
</dbReference>
<feature type="transmembrane region" description="Helical" evidence="5">
    <location>
        <begin position="132"/>
        <end position="155"/>
    </location>
</feature>
<proteinExistence type="predicted"/>
<organism evidence="6 7">
    <name type="scientific">Dictyostelium discoideum</name>
    <name type="common">Social amoeba</name>
    <dbReference type="NCBI Taxonomy" id="44689"/>
    <lineage>
        <taxon>Eukaryota</taxon>
        <taxon>Amoebozoa</taxon>
        <taxon>Evosea</taxon>
        <taxon>Eumycetozoa</taxon>
        <taxon>Dictyostelia</taxon>
        <taxon>Dictyosteliales</taxon>
        <taxon>Dictyosteliaceae</taxon>
        <taxon>Dictyostelium</taxon>
    </lineage>
</organism>
<feature type="transmembrane region" description="Helical" evidence="5">
    <location>
        <begin position="240"/>
        <end position="259"/>
    </location>
</feature>
<feature type="transmembrane region" description="Helical" evidence="5">
    <location>
        <begin position="161"/>
        <end position="179"/>
    </location>
</feature>
<sequence length="389" mass="43151">MLSSNFRNILKIKKNYLNLTQLPINNNIIVGEVNNNNKFFSNNNNNNNININSNNNTLLNFKNKYNLISNKNYFKNNNFLNNRNYGKTTPFGNPSFSDIIKDSNFLLLKKDYDDYFHLIKTNIGLKLFLKNVYITTAIAFAGTILSGLIFSQLMVGSPQSLPTALGLGVGGSMLSLILCNMQQPTYTTYDTIWDGPLDNSVKKPILKSVDKSGKSVIEFEEFSKSVIPITVANYSTLHKMAFVSFCVFNGISLSPAFGLLPVSTVLGVAALSVFVTGGSAFAALKMKPDSLTKYKPILYGSLFGLFGLGLVSIGTSIMMGENTFTRFAQEFDLYFGLALFTGLTALDTHNAVKTFQEGKPDYIRVSIDLFLDILNIFVRLLRARSDSNK</sequence>
<dbReference type="RefSeq" id="XP_638142.1">
    <property type="nucleotide sequence ID" value="XM_633050.1"/>
</dbReference>
<gene>
    <name evidence="6" type="ORF">DDB_G0285587</name>
</gene>